<protein>
    <submittedName>
        <fullName evidence="1">Uncharacterized protein</fullName>
    </submittedName>
</protein>
<accession>A0A0F9S083</accession>
<name>A0A0F9S083_9ZZZZ</name>
<proteinExistence type="predicted"/>
<dbReference type="AlphaFoldDB" id="A0A0F9S083"/>
<organism evidence="1">
    <name type="scientific">marine sediment metagenome</name>
    <dbReference type="NCBI Taxonomy" id="412755"/>
    <lineage>
        <taxon>unclassified sequences</taxon>
        <taxon>metagenomes</taxon>
        <taxon>ecological metagenomes</taxon>
    </lineage>
</organism>
<gene>
    <name evidence="1" type="ORF">LCGC14_0531250</name>
</gene>
<comment type="caution">
    <text evidence="1">The sequence shown here is derived from an EMBL/GenBank/DDBJ whole genome shotgun (WGS) entry which is preliminary data.</text>
</comment>
<sequence>MDKEIIEAVDKALKDHGVDWIMEERGDKYSDVLEEIVFALEKVIL</sequence>
<reference evidence="1" key="1">
    <citation type="journal article" date="2015" name="Nature">
        <title>Complex archaea that bridge the gap between prokaryotes and eukaryotes.</title>
        <authorList>
            <person name="Spang A."/>
            <person name="Saw J.H."/>
            <person name="Jorgensen S.L."/>
            <person name="Zaremba-Niedzwiedzka K."/>
            <person name="Martijn J."/>
            <person name="Lind A.E."/>
            <person name="van Eijk R."/>
            <person name="Schleper C."/>
            <person name="Guy L."/>
            <person name="Ettema T.J."/>
        </authorList>
    </citation>
    <scope>NUCLEOTIDE SEQUENCE</scope>
</reference>
<dbReference type="EMBL" id="LAZR01000694">
    <property type="protein sequence ID" value="KKN60479.1"/>
    <property type="molecule type" value="Genomic_DNA"/>
</dbReference>
<evidence type="ECO:0000313" key="1">
    <source>
        <dbReference type="EMBL" id="KKN60479.1"/>
    </source>
</evidence>